<evidence type="ECO:0000256" key="1">
    <source>
        <dbReference type="ARBA" id="ARBA00001541"/>
    </source>
</evidence>
<keyword evidence="3 5" id="KW-0808">Transferase</keyword>
<evidence type="ECO:0000256" key="3">
    <source>
        <dbReference type="ARBA" id="ARBA00022679"/>
    </source>
</evidence>
<keyword evidence="2 5" id="KW-0489">Methyltransferase</keyword>
<dbReference type="RefSeq" id="WP_349588997.1">
    <property type="nucleotide sequence ID" value="NZ_JBEFLD010000007.1"/>
</dbReference>
<name>A0ABV1M6C6_9NEIS</name>
<evidence type="ECO:0000313" key="7">
    <source>
        <dbReference type="EMBL" id="MEQ6291738.1"/>
    </source>
</evidence>
<dbReference type="PANTHER" id="PTHR24422:SF19">
    <property type="entry name" value="CHEMOTAXIS PROTEIN METHYLTRANSFERASE"/>
    <property type="match status" value="1"/>
</dbReference>
<keyword evidence="8" id="KW-1185">Reference proteome</keyword>
<dbReference type="InterPro" id="IPR022641">
    <property type="entry name" value="CheR_N"/>
</dbReference>
<dbReference type="CDD" id="cd02440">
    <property type="entry name" value="AdoMet_MTases"/>
    <property type="match status" value="1"/>
</dbReference>
<dbReference type="InterPro" id="IPR036804">
    <property type="entry name" value="CheR_N_sf"/>
</dbReference>
<dbReference type="PANTHER" id="PTHR24422">
    <property type="entry name" value="CHEMOTAXIS PROTEIN METHYLTRANSFERASE"/>
    <property type="match status" value="1"/>
</dbReference>
<organism evidence="7 8">
    <name type="scientific">Vogesella oryzagri</name>
    <dbReference type="NCBI Taxonomy" id="3160864"/>
    <lineage>
        <taxon>Bacteria</taxon>
        <taxon>Pseudomonadati</taxon>
        <taxon>Pseudomonadota</taxon>
        <taxon>Betaproteobacteria</taxon>
        <taxon>Neisseriales</taxon>
        <taxon>Chromobacteriaceae</taxon>
        <taxon>Vogesella</taxon>
    </lineage>
</organism>
<dbReference type="InterPro" id="IPR000780">
    <property type="entry name" value="CheR_MeTrfase"/>
</dbReference>
<evidence type="ECO:0000256" key="5">
    <source>
        <dbReference type="PIRNR" id="PIRNR000410"/>
    </source>
</evidence>
<dbReference type="InterPro" id="IPR050903">
    <property type="entry name" value="Bact_Chemotaxis_MeTrfase"/>
</dbReference>
<dbReference type="GO" id="GO:0032259">
    <property type="term" value="P:methylation"/>
    <property type="evidence" value="ECO:0007669"/>
    <property type="project" value="UniProtKB-KW"/>
</dbReference>
<dbReference type="Proteomes" id="UP001433638">
    <property type="component" value="Unassembled WGS sequence"/>
</dbReference>
<dbReference type="SUPFAM" id="SSF47757">
    <property type="entry name" value="Chemotaxis receptor methyltransferase CheR, N-terminal domain"/>
    <property type="match status" value="1"/>
</dbReference>
<dbReference type="GO" id="GO:0008168">
    <property type="term" value="F:methyltransferase activity"/>
    <property type="evidence" value="ECO:0007669"/>
    <property type="project" value="UniProtKB-KW"/>
</dbReference>
<evidence type="ECO:0000259" key="6">
    <source>
        <dbReference type="PROSITE" id="PS50123"/>
    </source>
</evidence>
<dbReference type="Gene3D" id="1.10.155.10">
    <property type="entry name" value="Chemotaxis receptor methyltransferase CheR, N-terminal domain"/>
    <property type="match status" value="1"/>
</dbReference>
<evidence type="ECO:0000313" key="8">
    <source>
        <dbReference type="Proteomes" id="UP001433638"/>
    </source>
</evidence>
<proteinExistence type="predicted"/>
<comment type="catalytic activity">
    <reaction evidence="1 5">
        <text>L-glutamyl-[protein] + S-adenosyl-L-methionine = [protein]-L-glutamate 5-O-methyl ester + S-adenosyl-L-homocysteine</text>
        <dbReference type="Rhea" id="RHEA:24452"/>
        <dbReference type="Rhea" id="RHEA-COMP:10208"/>
        <dbReference type="Rhea" id="RHEA-COMP:10311"/>
        <dbReference type="ChEBI" id="CHEBI:29973"/>
        <dbReference type="ChEBI" id="CHEBI:57856"/>
        <dbReference type="ChEBI" id="CHEBI:59789"/>
        <dbReference type="ChEBI" id="CHEBI:82795"/>
        <dbReference type="EC" id="2.1.1.80"/>
    </reaction>
</comment>
<dbReference type="PIRSF" id="PIRSF000410">
    <property type="entry name" value="CheR"/>
    <property type="match status" value="1"/>
</dbReference>
<dbReference type="InterPro" id="IPR022642">
    <property type="entry name" value="CheR_C"/>
</dbReference>
<accession>A0ABV1M6C6</accession>
<gene>
    <name evidence="7" type="ORF">ABNW52_14050</name>
</gene>
<dbReference type="SMART" id="SM00138">
    <property type="entry name" value="MeTrc"/>
    <property type="match status" value="1"/>
</dbReference>
<feature type="domain" description="CheR-type methyltransferase" evidence="6">
    <location>
        <begin position="14"/>
        <end position="286"/>
    </location>
</feature>
<comment type="caution">
    <text evidence="7">The sequence shown here is derived from an EMBL/GenBank/DDBJ whole genome shotgun (WGS) entry which is preliminary data.</text>
</comment>
<evidence type="ECO:0000256" key="2">
    <source>
        <dbReference type="ARBA" id="ARBA00022603"/>
    </source>
</evidence>
<dbReference type="Gene3D" id="3.40.50.150">
    <property type="entry name" value="Vaccinia Virus protein VP39"/>
    <property type="match status" value="1"/>
</dbReference>
<dbReference type="EC" id="2.1.1.80" evidence="5"/>
<evidence type="ECO:0000256" key="4">
    <source>
        <dbReference type="ARBA" id="ARBA00022691"/>
    </source>
</evidence>
<comment type="function">
    <text evidence="5">Methylation of the membrane-bound methyl-accepting chemotaxis proteins (MCP) to form gamma-glutamyl methyl ester residues in MCP.</text>
</comment>
<dbReference type="InterPro" id="IPR026024">
    <property type="entry name" value="Chemotaxis_MeTrfase_CheR"/>
</dbReference>
<dbReference type="EMBL" id="JBEFLD010000007">
    <property type="protein sequence ID" value="MEQ6291738.1"/>
    <property type="molecule type" value="Genomic_DNA"/>
</dbReference>
<dbReference type="Pfam" id="PF03705">
    <property type="entry name" value="CheR_N"/>
    <property type="match status" value="1"/>
</dbReference>
<keyword evidence="4 5" id="KW-0949">S-adenosyl-L-methionine</keyword>
<reference evidence="7" key="1">
    <citation type="submission" date="2024-06" db="EMBL/GenBank/DDBJ databases">
        <title>Genome sequence of Vogesella sp. MAHUQ-64.</title>
        <authorList>
            <person name="Huq M.A."/>
        </authorList>
    </citation>
    <scope>NUCLEOTIDE SEQUENCE</scope>
    <source>
        <strain evidence="7">MAHUQ-64</strain>
    </source>
</reference>
<dbReference type="Pfam" id="PF01739">
    <property type="entry name" value="CheR"/>
    <property type="match status" value="1"/>
</dbReference>
<dbReference type="SUPFAM" id="SSF53335">
    <property type="entry name" value="S-adenosyl-L-methionine-dependent methyltransferases"/>
    <property type="match status" value="1"/>
</dbReference>
<dbReference type="PRINTS" id="PR00996">
    <property type="entry name" value="CHERMTFRASE"/>
</dbReference>
<protein>
    <recommendedName>
        <fullName evidence="5">Chemotaxis protein methyltransferase</fullName>
        <ecNumber evidence="5">2.1.1.80</ecNumber>
    </recommendedName>
</protein>
<dbReference type="InterPro" id="IPR029063">
    <property type="entry name" value="SAM-dependent_MTases_sf"/>
</dbReference>
<dbReference type="PROSITE" id="PS50123">
    <property type="entry name" value="CHER"/>
    <property type="match status" value="1"/>
</dbReference>
<sequence>MGGVLRALADTEAIFPRDLHFSEADFRAVRSLLYHKTGIALSDAKNHMAYARLAKRVRHQGFKSFADYLALLDSPEGANEWEHFINALTTNLTSFFRENHHFDLLQQHARQYAGGADAYRVWSSAASTGEEPYSILFTLAQSLAARSYDIVASDIDTQVLAKAAAGVYGYDRVSKLAPALLQRFFVRGVGSNAGKVKVKAAYAQQIQFRQLNLVDDSWPQLGLFDVIFCRNVLIYFDKQTQAGILEHFARHLKPHGLLLLGHSENIQHISNTFAPCGKTAYRLARG</sequence>